<dbReference type="InterPro" id="IPR036590">
    <property type="entry name" value="SRAP-like"/>
</dbReference>
<keyword evidence="6" id="KW-0238">DNA-binding</keyword>
<evidence type="ECO:0000256" key="6">
    <source>
        <dbReference type="ARBA" id="ARBA00023125"/>
    </source>
</evidence>
<dbReference type="EMBL" id="CP032624">
    <property type="protein sequence ID" value="AYG02357.1"/>
    <property type="molecule type" value="Genomic_DNA"/>
</dbReference>
<dbReference type="SUPFAM" id="SSF143081">
    <property type="entry name" value="BB1717-like"/>
    <property type="match status" value="1"/>
</dbReference>
<dbReference type="Pfam" id="PF02586">
    <property type="entry name" value="SRAP"/>
    <property type="match status" value="1"/>
</dbReference>
<keyword evidence="3" id="KW-0227">DNA damage</keyword>
<proteinExistence type="inferred from homology"/>
<keyword evidence="4 8" id="KW-0378">Hydrolase</keyword>
<keyword evidence="2 8" id="KW-0645">Protease</keyword>
<dbReference type="GO" id="GO:0008233">
    <property type="term" value="F:peptidase activity"/>
    <property type="evidence" value="ECO:0007669"/>
    <property type="project" value="UniProtKB-KW"/>
</dbReference>
<keyword evidence="10" id="KW-1185">Reference proteome</keyword>
<evidence type="ECO:0000256" key="5">
    <source>
        <dbReference type="ARBA" id="ARBA00023124"/>
    </source>
</evidence>
<dbReference type="Proteomes" id="UP000275069">
    <property type="component" value="Chromosome"/>
</dbReference>
<dbReference type="GO" id="GO:0016829">
    <property type="term" value="F:lyase activity"/>
    <property type="evidence" value="ECO:0007669"/>
    <property type="project" value="UniProtKB-KW"/>
</dbReference>
<keyword evidence="5" id="KW-0190">Covalent protein-DNA linkage</keyword>
<dbReference type="Gene3D" id="3.90.1680.10">
    <property type="entry name" value="SOS response associated peptidase-like"/>
    <property type="match status" value="1"/>
</dbReference>
<dbReference type="KEGG" id="gry:D7I44_01625"/>
<dbReference type="GO" id="GO:0006508">
    <property type="term" value="P:proteolysis"/>
    <property type="evidence" value="ECO:0007669"/>
    <property type="project" value="UniProtKB-KW"/>
</dbReference>
<evidence type="ECO:0000256" key="2">
    <source>
        <dbReference type="ARBA" id="ARBA00022670"/>
    </source>
</evidence>
<dbReference type="AlphaFoldDB" id="A0A387BMZ4"/>
<evidence type="ECO:0000256" key="3">
    <source>
        <dbReference type="ARBA" id="ARBA00022763"/>
    </source>
</evidence>
<evidence type="ECO:0000256" key="1">
    <source>
        <dbReference type="ARBA" id="ARBA00008136"/>
    </source>
</evidence>
<dbReference type="RefSeq" id="WP_120787891.1">
    <property type="nucleotide sequence ID" value="NZ_CP032624.1"/>
</dbReference>
<dbReference type="InterPro" id="IPR003738">
    <property type="entry name" value="SRAP"/>
</dbReference>
<evidence type="ECO:0000256" key="8">
    <source>
        <dbReference type="RuleBase" id="RU364100"/>
    </source>
</evidence>
<dbReference type="GO" id="GO:0003697">
    <property type="term" value="F:single-stranded DNA binding"/>
    <property type="evidence" value="ECO:0007669"/>
    <property type="project" value="InterPro"/>
</dbReference>
<evidence type="ECO:0000313" key="9">
    <source>
        <dbReference type="EMBL" id="AYG02357.1"/>
    </source>
</evidence>
<dbReference type="EC" id="3.4.-.-" evidence="8"/>
<dbReference type="GO" id="GO:0106300">
    <property type="term" value="P:protein-DNA covalent cross-linking repair"/>
    <property type="evidence" value="ECO:0007669"/>
    <property type="project" value="InterPro"/>
</dbReference>
<comment type="similarity">
    <text evidence="1 8">Belongs to the SOS response-associated peptidase family.</text>
</comment>
<evidence type="ECO:0000256" key="4">
    <source>
        <dbReference type="ARBA" id="ARBA00022801"/>
    </source>
</evidence>
<name>A0A387BMZ4_9MICO</name>
<gene>
    <name evidence="9" type="ORF">D7I44_01625</name>
</gene>
<protein>
    <recommendedName>
        <fullName evidence="8">Abasic site processing protein</fullName>
        <ecNumber evidence="8">3.4.-.-</ecNumber>
    </recommendedName>
</protein>
<organism evidence="9 10">
    <name type="scientific">Gryllotalpicola protaetiae</name>
    <dbReference type="NCBI Taxonomy" id="2419771"/>
    <lineage>
        <taxon>Bacteria</taxon>
        <taxon>Bacillati</taxon>
        <taxon>Actinomycetota</taxon>
        <taxon>Actinomycetes</taxon>
        <taxon>Micrococcales</taxon>
        <taxon>Microbacteriaceae</taxon>
        <taxon>Gryllotalpicola</taxon>
    </lineage>
</organism>
<dbReference type="OrthoDB" id="9782620at2"/>
<dbReference type="PANTHER" id="PTHR13604:SF0">
    <property type="entry name" value="ABASIC SITE PROCESSING PROTEIN HMCES"/>
    <property type="match status" value="1"/>
</dbReference>
<reference evidence="9 10" key="1">
    <citation type="submission" date="2018-09" db="EMBL/GenBank/DDBJ databases">
        <title>Genome sequencing of strain 2DFW10M-5.</title>
        <authorList>
            <person name="Heo J."/>
            <person name="Kim S.-J."/>
            <person name="Kwon S.-W."/>
        </authorList>
    </citation>
    <scope>NUCLEOTIDE SEQUENCE [LARGE SCALE GENOMIC DNA]</scope>
    <source>
        <strain evidence="9 10">2DFW10M-5</strain>
    </source>
</reference>
<evidence type="ECO:0000313" key="10">
    <source>
        <dbReference type="Proteomes" id="UP000275069"/>
    </source>
</evidence>
<keyword evidence="7" id="KW-0456">Lyase</keyword>
<sequence>MCASYGLGGGSHEGDPPPILPALNDKVLLTVDWGAPVAPSPGVLEAFYGKRTLTGRKERKLNGIYRVNGDKLIADTAWFKLWMGGKFPTGNTFNARSDTLATKWRGYFKASRALVPADWFNEKGNDYTTASGEPFMIAAVYNRVHDEFDNPLTSYALVTRDAAGAVADSHDRMPLILPPDLWRTWLDPHEPGTRELAEAAVAASDELSNGIRLLTRPEPQTA</sequence>
<accession>A0A387BMZ4</accession>
<evidence type="ECO:0000256" key="7">
    <source>
        <dbReference type="ARBA" id="ARBA00023239"/>
    </source>
</evidence>
<dbReference type="PANTHER" id="PTHR13604">
    <property type="entry name" value="DC12-RELATED"/>
    <property type="match status" value="1"/>
</dbReference>